<dbReference type="EMBL" id="CM029050">
    <property type="protein sequence ID" value="KAG2565654.1"/>
    <property type="molecule type" value="Genomic_DNA"/>
</dbReference>
<feature type="chain" id="PRO_5035875174" evidence="1">
    <location>
        <begin position="27"/>
        <end position="80"/>
    </location>
</feature>
<evidence type="ECO:0000313" key="2">
    <source>
        <dbReference type="EMBL" id="KAG2565654.1"/>
    </source>
</evidence>
<name>A0A8T0Q5R6_PANVG</name>
<feature type="signal peptide" evidence="1">
    <location>
        <begin position="1"/>
        <end position="26"/>
    </location>
</feature>
<accession>A0A8T0Q5R6</accession>
<dbReference type="AlphaFoldDB" id="A0A8T0Q5R6"/>
<proteinExistence type="predicted"/>
<dbReference type="Proteomes" id="UP000823388">
    <property type="component" value="Chromosome 7N"/>
</dbReference>
<comment type="caution">
    <text evidence="2">The sequence shown here is derived from an EMBL/GenBank/DDBJ whole genome shotgun (WGS) entry which is preliminary data.</text>
</comment>
<keyword evidence="1" id="KW-0732">Signal</keyword>
<reference evidence="2" key="1">
    <citation type="submission" date="2020-05" db="EMBL/GenBank/DDBJ databases">
        <title>WGS assembly of Panicum virgatum.</title>
        <authorList>
            <person name="Lovell J.T."/>
            <person name="Jenkins J."/>
            <person name="Shu S."/>
            <person name="Juenger T.E."/>
            <person name="Schmutz J."/>
        </authorList>
    </citation>
    <scope>NUCLEOTIDE SEQUENCE</scope>
    <source>
        <strain evidence="2">AP13</strain>
    </source>
</reference>
<sequence length="80" mass="8707">MAPKTAALTILLLLVVSFIFADRVKCQQVDESQRQELVRDDESYGPCVEVLCAAACLLQMNRGGHCKGGFFGACMCFVCS</sequence>
<gene>
    <name evidence="2" type="ORF">PVAP13_7NG118517</name>
</gene>
<keyword evidence="3" id="KW-1185">Reference proteome</keyword>
<protein>
    <submittedName>
        <fullName evidence="2">Uncharacterized protein</fullName>
    </submittedName>
</protein>
<evidence type="ECO:0000256" key="1">
    <source>
        <dbReference type="SAM" id="SignalP"/>
    </source>
</evidence>
<organism evidence="2 3">
    <name type="scientific">Panicum virgatum</name>
    <name type="common">Blackwell switchgrass</name>
    <dbReference type="NCBI Taxonomy" id="38727"/>
    <lineage>
        <taxon>Eukaryota</taxon>
        <taxon>Viridiplantae</taxon>
        <taxon>Streptophyta</taxon>
        <taxon>Embryophyta</taxon>
        <taxon>Tracheophyta</taxon>
        <taxon>Spermatophyta</taxon>
        <taxon>Magnoliopsida</taxon>
        <taxon>Liliopsida</taxon>
        <taxon>Poales</taxon>
        <taxon>Poaceae</taxon>
        <taxon>PACMAD clade</taxon>
        <taxon>Panicoideae</taxon>
        <taxon>Panicodae</taxon>
        <taxon>Paniceae</taxon>
        <taxon>Panicinae</taxon>
        <taxon>Panicum</taxon>
        <taxon>Panicum sect. Hiantes</taxon>
    </lineage>
</organism>
<evidence type="ECO:0000313" key="3">
    <source>
        <dbReference type="Proteomes" id="UP000823388"/>
    </source>
</evidence>